<organism evidence="1 2">
    <name type="scientific">Symbiodinium necroappetens</name>
    <dbReference type="NCBI Taxonomy" id="1628268"/>
    <lineage>
        <taxon>Eukaryota</taxon>
        <taxon>Sar</taxon>
        <taxon>Alveolata</taxon>
        <taxon>Dinophyceae</taxon>
        <taxon>Suessiales</taxon>
        <taxon>Symbiodiniaceae</taxon>
        <taxon>Symbiodinium</taxon>
    </lineage>
</organism>
<reference evidence="1" key="1">
    <citation type="submission" date="2021-02" db="EMBL/GenBank/DDBJ databases">
        <authorList>
            <person name="Dougan E. K."/>
            <person name="Rhodes N."/>
            <person name="Thang M."/>
            <person name="Chan C."/>
        </authorList>
    </citation>
    <scope>NUCLEOTIDE SEQUENCE</scope>
</reference>
<dbReference type="AlphaFoldDB" id="A0A813CB66"/>
<dbReference type="Proteomes" id="UP000601435">
    <property type="component" value="Unassembled WGS sequence"/>
</dbReference>
<name>A0A813CB66_9DINO</name>
<gene>
    <name evidence="1" type="primary">DRP1D</name>
    <name evidence="1" type="ORF">SNEC2469_LOCUS34108</name>
</gene>
<accession>A0A813CB66</accession>
<protein>
    <submittedName>
        <fullName evidence="1">DRP1D protein</fullName>
    </submittedName>
</protein>
<dbReference type="EMBL" id="CAJNJA010092871">
    <property type="protein sequence ID" value="CAE7941008.1"/>
    <property type="molecule type" value="Genomic_DNA"/>
</dbReference>
<sequence>MGSTFDKTADIKDVNVRNEEYQKADQREQNDINKFRDEVMNALQGERREYWDTKVGFKHVQSRVHEMSLGMDMSNLPRIISQIQQSQSKVELALHKTAAERKITDPEVLKSRCSKLVSALLADTEKFVSRSPGQCLSLHLSSCRALETAKTLLQEEEEFMQAAASFSSDSMKAAWNERRMSIIDYSRADEQAPDEFSDFYKGILEKKEFLSQVAQSEDPLIAGAAMTRAAEFFEFMALQYMYFDAGSER</sequence>
<evidence type="ECO:0000313" key="2">
    <source>
        <dbReference type="Proteomes" id="UP000601435"/>
    </source>
</evidence>
<proteinExistence type="predicted"/>
<evidence type="ECO:0000313" key="1">
    <source>
        <dbReference type="EMBL" id="CAE7941008.1"/>
    </source>
</evidence>
<keyword evidence="2" id="KW-1185">Reference proteome</keyword>
<feature type="non-terminal residue" evidence="1">
    <location>
        <position position="249"/>
    </location>
</feature>
<feature type="non-terminal residue" evidence="1">
    <location>
        <position position="1"/>
    </location>
</feature>
<comment type="caution">
    <text evidence="1">The sequence shown here is derived from an EMBL/GenBank/DDBJ whole genome shotgun (WGS) entry which is preliminary data.</text>
</comment>